<feature type="transmembrane region" description="Helical" evidence="1">
    <location>
        <begin position="40"/>
        <end position="57"/>
    </location>
</feature>
<feature type="transmembrane region" description="Helical" evidence="1">
    <location>
        <begin position="64"/>
        <end position="82"/>
    </location>
</feature>
<gene>
    <name evidence="3" type="ORF">LK12_05130</name>
</gene>
<comment type="caution">
    <text evidence="3">The sequence shown here is derived from an EMBL/GenBank/DDBJ whole genome shotgun (WGS) entry which is preliminary data.</text>
</comment>
<evidence type="ECO:0000256" key="1">
    <source>
        <dbReference type="SAM" id="Phobius"/>
    </source>
</evidence>
<name>A0A0B1ZSZ5_9SPHN</name>
<keyword evidence="1" id="KW-0812">Transmembrane</keyword>
<feature type="domain" description="Endonuclease/exonuclease/phosphatase" evidence="2">
    <location>
        <begin position="106"/>
        <end position="310"/>
    </location>
</feature>
<keyword evidence="1" id="KW-1133">Transmembrane helix</keyword>
<dbReference type="InterPro" id="IPR005135">
    <property type="entry name" value="Endo/exonuclease/phosphatase"/>
</dbReference>
<dbReference type="GO" id="GO:0003824">
    <property type="term" value="F:catalytic activity"/>
    <property type="evidence" value="ECO:0007669"/>
    <property type="project" value="InterPro"/>
</dbReference>
<proteinExistence type="predicted"/>
<keyword evidence="4" id="KW-1185">Reference proteome</keyword>
<dbReference type="OrthoDB" id="9796594at2"/>
<dbReference type="AlphaFoldDB" id="A0A0B1ZSZ5"/>
<reference evidence="3 4" key="1">
    <citation type="submission" date="2014-10" db="EMBL/GenBank/DDBJ databases">
        <title>Genome sequence of Novosphingobium malaysiense MUSC 273(T).</title>
        <authorList>
            <person name="Lee L.-H."/>
        </authorList>
    </citation>
    <scope>NUCLEOTIDE SEQUENCE [LARGE SCALE GENOMIC DNA]</scope>
    <source>
        <strain evidence="3 4">MUSC 273</strain>
    </source>
</reference>
<dbReference type="InterPro" id="IPR036691">
    <property type="entry name" value="Endo/exonu/phosph_ase_sf"/>
</dbReference>
<evidence type="ECO:0000259" key="2">
    <source>
        <dbReference type="Pfam" id="PF03372"/>
    </source>
</evidence>
<dbReference type="EMBL" id="JTDI01000002">
    <property type="protein sequence ID" value="KHK92237.1"/>
    <property type="molecule type" value="Genomic_DNA"/>
</dbReference>
<organism evidence="3 4">
    <name type="scientific">Novosphingobium malaysiense</name>
    <dbReference type="NCBI Taxonomy" id="1348853"/>
    <lineage>
        <taxon>Bacteria</taxon>
        <taxon>Pseudomonadati</taxon>
        <taxon>Pseudomonadota</taxon>
        <taxon>Alphaproteobacteria</taxon>
        <taxon>Sphingomonadales</taxon>
        <taxon>Sphingomonadaceae</taxon>
        <taxon>Novosphingobium</taxon>
    </lineage>
</organism>
<dbReference type="SUPFAM" id="SSF56219">
    <property type="entry name" value="DNase I-like"/>
    <property type="match status" value="1"/>
</dbReference>
<dbReference type="Pfam" id="PF03372">
    <property type="entry name" value="Exo_endo_phos"/>
    <property type="match status" value="1"/>
</dbReference>
<sequence>MNKLAVAVCGLAAITLLATLVSLIPSDAWFIRPVDMVRELLVYAAAVVLVLAIVAGSRLRWITVFMLGLVAAINIWRVWPYWSIAGQELQLADSRAHAPTCFTAMAANVKVKNKDYGRIAAQVRQYDPDVLFLMETDRTWIDRLDALLAGYPFVRRHPQPKGFGLVFATRLPVAGINLVENTYRDTPTLYATLQPSGFPPVEFIGLHPKPPLPGWNTQLRDRSIVRAGIRTPDRLPDAFVTGDFNDVPWSRTTTKFRETGGWKDPRIGRGSYPTFPAGLVPIGWPLDQLMLKGNIELNAFEVLPDNGSDHRAMFARICPSHRQASQ</sequence>
<protein>
    <recommendedName>
        <fullName evidence="2">Endonuclease/exonuclease/phosphatase domain-containing protein</fullName>
    </recommendedName>
</protein>
<dbReference type="RefSeq" id="WP_039280489.1">
    <property type="nucleotide sequence ID" value="NZ_JTDI01000002.1"/>
</dbReference>
<keyword evidence="1" id="KW-0472">Membrane</keyword>
<evidence type="ECO:0000313" key="4">
    <source>
        <dbReference type="Proteomes" id="UP000031057"/>
    </source>
</evidence>
<evidence type="ECO:0000313" key="3">
    <source>
        <dbReference type="EMBL" id="KHK92237.1"/>
    </source>
</evidence>
<dbReference type="Gene3D" id="3.60.10.10">
    <property type="entry name" value="Endonuclease/exonuclease/phosphatase"/>
    <property type="match status" value="1"/>
</dbReference>
<dbReference type="STRING" id="1348853.LK12_05130"/>
<accession>A0A0B1ZSZ5</accession>
<dbReference type="Proteomes" id="UP000031057">
    <property type="component" value="Unassembled WGS sequence"/>
</dbReference>